<name>A0A6N3GIQ2_CLOSY</name>
<dbReference type="InterPro" id="IPR051447">
    <property type="entry name" value="Lipoprotein-release_system"/>
</dbReference>
<keyword evidence="6 7" id="KW-0472">Membrane</keyword>
<evidence type="ECO:0000256" key="2">
    <source>
        <dbReference type="ARBA" id="ARBA00005236"/>
    </source>
</evidence>
<sequence>MAVILFKKMLRDIRTSLSAYILCILIVAIGLCGYSVLGLCYDNMVLSRDTFFRNTDYCDGFADTADTDLQAASRLEGLDGVSAAEGRLVQNVELADVEGEAELHLVSWSEGQMNRPLLTRGMMPGEGKQELILGESMANARGLKPGDTIKIVVAGKKVPMKITGIGTTPENIYMIRDRNELLPSPETYDAAFASYRTIARLLGKEYRANSFLIRLESGVEWERVEDAVEQLLEAYGLISVYEGADQTGAAMVGEEIKQLEKMSGVIPLLFLSVAAVVLYITLSRMTEQQRTQIGTMMALGISKWQIRFHYLLYGAVIGAAGGILGTALGYILADPMADYYRVYFKLPSVTAPLSAAYMLTGTFGAAVFCASVSWISAGSMWKTEPARALRPAAPGAVRNSFLEKIPGVVKILTIPGLMGLRSLARNPRRTCFSLAGMAAAYMITATLVSMNALFDVFIIDYWEKTQKQDIMVYFSHPVSRLDALEAVRDPGILISEGIIEFPVTLAGPQGKVDCTLQGIDMDTELIHLYRPDGQRVKVKEEGIVLSEHMAGKLGVKRGGSVEIRTAYPEKKETEAVVTDIIAQYMGSYAYASYQGAAAVSAYKDGFTGVYLKASRGVLKNLRQQLQGKGAVSLIQSRQERASQYRAVMNSMSGIMFSMSLMGLAIGFAVIYVSSLIRYEELKRELSVLMLLGLNSKECLDVLSAGQWVLAAGSVILGIPLSYLASRLISATMSCDMYTIPKVLDANALLAAAGLTACSALLGSAALHRKLKKILPAEFLRERE</sequence>
<dbReference type="PANTHER" id="PTHR30489:SF0">
    <property type="entry name" value="LIPOPROTEIN-RELEASING SYSTEM TRANSMEMBRANE PROTEIN LOLE"/>
    <property type="match status" value="1"/>
</dbReference>
<dbReference type="PANTHER" id="PTHR30489">
    <property type="entry name" value="LIPOPROTEIN-RELEASING SYSTEM TRANSMEMBRANE PROTEIN LOLE"/>
    <property type="match status" value="1"/>
</dbReference>
<dbReference type="InterPro" id="IPR003838">
    <property type="entry name" value="ABC3_permease_C"/>
</dbReference>
<evidence type="ECO:0000256" key="1">
    <source>
        <dbReference type="ARBA" id="ARBA00004651"/>
    </source>
</evidence>
<gene>
    <name evidence="10" type="ORF">CSLFYP84_03079</name>
</gene>
<dbReference type="GO" id="GO:0044874">
    <property type="term" value="P:lipoprotein localization to outer membrane"/>
    <property type="evidence" value="ECO:0007669"/>
    <property type="project" value="TreeGrafter"/>
</dbReference>
<dbReference type="Pfam" id="PF12704">
    <property type="entry name" value="MacB_PCD"/>
    <property type="match status" value="1"/>
</dbReference>
<feature type="domain" description="ABC3 transporter permease C-terminal" evidence="8">
    <location>
        <begin position="265"/>
        <end position="382"/>
    </location>
</feature>
<feature type="transmembrane region" description="Helical" evidence="7">
    <location>
        <begin position="310"/>
        <end position="333"/>
    </location>
</feature>
<reference evidence="10" key="1">
    <citation type="submission" date="2019-11" db="EMBL/GenBank/DDBJ databases">
        <authorList>
            <person name="Feng L."/>
        </authorList>
    </citation>
    <scope>NUCLEOTIDE SEQUENCE</scope>
    <source>
        <strain evidence="10">CsymbiosumLFYP84</strain>
    </source>
</reference>
<feature type="transmembrane region" description="Helical" evidence="7">
    <location>
        <begin position="431"/>
        <end position="454"/>
    </location>
</feature>
<keyword evidence="4 7" id="KW-0812">Transmembrane</keyword>
<evidence type="ECO:0000256" key="5">
    <source>
        <dbReference type="ARBA" id="ARBA00022989"/>
    </source>
</evidence>
<proteinExistence type="inferred from homology"/>
<dbReference type="AlphaFoldDB" id="A0A6N3GIQ2"/>
<comment type="subcellular location">
    <subcellularLocation>
        <location evidence="1">Cell membrane</location>
        <topology evidence="1">Multi-pass membrane protein</topology>
    </subcellularLocation>
</comment>
<evidence type="ECO:0000313" key="10">
    <source>
        <dbReference type="EMBL" id="VYU63893.1"/>
    </source>
</evidence>
<evidence type="ECO:0000256" key="4">
    <source>
        <dbReference type="ARBA" id="ARBA00022692"/>
    </source>
</evidence>
<evidence type="ECO:0000256" key="3">
    <source>
        <dbReference type="ARBA" id="ARBA00022475"/>
    </source>
</evidence>
<keyword evidence="3" id="KW-1003">Cell membrane</keyword>
<feature type="transmembrane region" description="Helical" evidence="7">
    <location>
        <begin position="699"/>
        <end position="725"/>
    </location>
</feature>
<keyword evidence="5 7" id="KW-1133">Transmembrane helix</keyword>
<feature type="transmembrane region" description="Helical" evidence="7">
    <location>
        <begin position="17"/>
        <end position="37"/>
    </location>
</feature>
<dbReference type="InterPro" id="IPR025857">
    <property type="entry name" value="MacB_PCD"/>
</dbReference>
<evidence type="ECO:0000259" key="9">
    <source>
        <dbReference type="Pfam" id="PF12704"/>
    </source>
</evidence>
<keyword evidence="10" id="KW-0449">Lipoprotein</keyword>
<feature type="transmembrane region" description="Helical" evidence="7">
    <location>
        <begin position="654"/>
        <end position="678"/>
    </location>
</feature>
<dbReference type="RefSeq" id="WP_156684808.1">
    <property type="nucleotide sequence ID" value="NZ_CACRUA010000035.1"/>
</dbReference>
<dbReference type="GO" id="GO:0098797">
    <property type="term" value="C:plasma membrane protein complex"/>
    <property type="evidence" value="ECO:0007669"/>
    <property type="project" value="TreeGrafter"/>
</dbReference>
<evidence type="ECO:0000256" key="7">
    <source>
        <dbReference type="SAM" id="Phobius"/>
    </source>
</evidence>
<feature type="domain" description="MacB-like periplasmic core" evidence="9">
    <location>
        <begin position="61"/>
        <end position="231"/>
    </location>
</feature>
<feature type="domain" description="ABC3 transporter permease C-terminal" evidence="8">
    <location>
        <begin position="657"/>
        <end position="773"/>
    </location>
</feature>
<dbReference type="EMBL" id="CACRUA010000035">
    <property type="protein sequence ID" value="VYU63893.1"/>
    <property type="molecule type" value="Genomic_DNA"/>
</dbReference>
<evidence type="ECO:0000259" key="8">
    <source>
        <dbReference type="Pfam" id="PF02687"/>
    </source>
</evidence>
<accession>A0A6N3GIQ2</accession>
<comment type="similarity">
    <text evidence="2">Belongs to the ABC-4 integral membrane protein family. LolC/E subfamily.</text>
</comment>
<dbReference type="Pfam" id="PF02687">
    <property type="entry name" value="FtsX"/>
    <property type="match status" value="2"/>
</dbReference>
<protein>
    <submittedName>
        <fullName evidence="10">Outer membrane-specific lipoprotein transporter subunit LolC</fullName>
    </submittedName>
</protein>
<feature type="transmembrane region" description="Helical" evidence="7">
    <location>
        <begin position="745"/>
        <end position="766"/>
    </location>
</feature>
<evidence type="ECO:0000256" key="6">
    <source>
        <dbReference type="ARBA" id="ARBA00023136"/>
    </source>
</evidence>
<feature type="transmembrane region" description="Helical" evidence="7">
    <location>
        <begin position="353"/>
        <end position="377"/>
    </location>
</feature>
<feature type="transmembrane region" description="Helical" evidence="7">
    <location>
        <begin position="264"/>
        <end position="282"/>
    </location>
</feature>
<organism evidence="10">
    <name type="scientific">Clostridium symbiosum</name>
    <name type="common">Bacteroides symbiosus</name>
    <dbReference type="NCBI Taxonomy" id="1512"/>
    <lineage>
        <taxon>Bacteria</taxon>
        <taxon>Bacillati</taxon>
        <taxon>Bacillota</taxon>
        <taxon>Clostridia</taxon>
        <taxon>Lachnospirales</taxon>
        <taxon>Lachnospiraceae</taxon>
        <taxon>Otoolea</taxon>
    </lineage>
</organism>